<sequence length="483" mass="52914">MCGTCQANGHPPHACGSPCLGPFCFHPPFLQGFRPAYAQGVYKGSQQNFHPYGEYYGRQSTTPAAQPYYFSGNSVGMAGTGYAGGWNSEQPHVNQTSDPQIGNNSAQSVQQLLRYHGDNQQNQYNNVQVHQHGYQAMVGGGSHAGQTNPPLAAYDACIMMLWLAVCLQNDSNSAFQLKAGYASFQFVPQPTQQVDYQLQQPASSVHTQEPNSRVIYGQQLNPQQAFASPSRGVPTAQPVPRVPSLQTKKQPMAVPQAAPKAQPVKHGPEYYQYHDRNAPKPLALGPKLQYHDQDFPKQPPLTTKCFQDPRQGDQASRFASAPQAQDPKSVKDQGHLVNPNADGEIDIVASSSTVHGMNHPAQSGQTRSVAITKGSGLAQKISGLPVVIRKQPEATSDALSQAQHRSQQPRREQMNHHIKVALRQGEAANRQTEAARCLTSPKPVLYSSFRGHFQNRQMRSLHQNLTQNQLARPPSNTQPRKPS</sequence>
<keyword evidence="3" id="KW-1185">Reference proteome</keyword>
<feature type="region of interest" description="Disordered" evidence="1">
    <location>
        <begin position="393"/>
        <end position="414"/>
    </location>
</feature>
<dbReference type="AlphaFoldDB" id="A0A6A5WN07"/>
<proteinExistence type="predicted"/>
<organism evidence="2 3">
    <name type="scientific">Amniculicola lignicola CBS 123094</name>
    <dbReference type="NCBI Taxonomy" id="1392246"/>
    <lineage>
        <taxon>Eukaryota</taxon>
        <taxon>Fungi</taxon>
        <taxon>Dikarya</taxon>
        <taxon>Ascomycota</taxon>
        <taxon>Pezizomycotina</taxon>
        <taxon>Dothideomycetes</taxon>
        <taxon>Pleosporomycetidae</taxon>
        <taxon>Pleosporales</taxon>
        <taxon>Amniculicolaceae</taxon>
        <taxon>Amniculicola</taxon>
    </lineage>
</organism>
<evidence type="ECO:0000256" key="1">
    <source>
        <dbReference type="SAM" id="MobiDB-lite"/>
    </source>
</evidence>
<evidence type="ECO:0000313" key="2">
    <source>
        <dbReference type="EMBL" id="KAF2003102.1"/>
    </source>
</evidence>
<feature type="compositionally biased region" description="Low complexity" evidence="1">
    <location>
        <begin position="248"/>
        <end position="265"/>
    </location>
</feature>
<accession>A0A6A5WN07</accession>
<name>A0A6A5WN07_9PLEO</name>
<dbReference type="EMBL" id="ML977574">
    <property type="protein sequence ID" value="KAF2003102.1"/>
    <property type="molecule type" value="Genomic_DNA"/>
</dbReference>
<feature type="region of interest" description="Disordered" evidence="1">
    <location>
        <begin position="225"/>
        <end position="340"/>
    </location>
</feature>
<dbReference type="Proteomes" id="UP000799779">
    <property type="component" value="Unassembled WGS sequence"/>
</dbReference>
<feature type="compositionally biased region" description="Polar residues" evidence="1">
    <location>
        <begin position="393"/>
        <end position="406"/>
    </location>
</feature>
<feature type="region of interest" description="Disordered" evidence="1">
    <location>
        <begin position="463"/>
        <end position="483"/>
    </location>
</feature>
<protein>
    <submittedName>
        <fullName evidence="2">Uncharacterized protein</fullName>
    </submittedName>
</protein>
<feature type="compositionally biased region" description="Basic and acidic residues" evidence="1">
    <location>
        <begin position="266"/>
        <end position="278"/>
    </location>
</feature>
<evidence type="ECO:0000313" key="3">
    <source>
        <dbReference type="Proteomes" id="UP000799779"/>
    </source>
</evidence>
<reference evidence="2" key="1">
    <citation type="journal article" date="2020" name="Stud. Mycol.">
        <title>101 Dothideomycetes genomes: a test case for predicting lifestyles and emergence of pathogens.</title>
        <authorList>
            <person name="Haridas S."/>
            <person name="Albert R."/>
            <person name="Binder M."/>
            <person name="Bloem J."/>
            <person name="Labutti K."/>
            <person name="Salamov A."/>
            <person name="Andreopoulos B."/>
            <person name="Baker S."/>
            <person name="Barry K."/>
            <person name="Bills G."/>
            <person name="Bluhm B."/>
            <person name="Cannon C."/>
            <person name="Castanera R."/>
            <person name="Culley D."/>
            <person name="Daum C."/>
            <person name="Ezra D."/>
            <person name="Gonzalez J."/>
            <person name="Henrissat B."/>
            <person name="Kuo A."/>
            <person name="Liang C."/>
            <person name="Lipzen A."/>
            <person name="Lutzoni F."/>
            <person name="Magnuson J."/>
            <person name="Mondo S."/>
            <person name="Nolan M."/>
            <person name="Ohm R."/>
            <person name="Pangilinan J."/>
            <person name="Park H.-J."/>
            <person name="Ramirez L."/>
            <person name="Alfaro M."/>
            <person name="Sun H."/>
            <person name="Tritt A."/>
            <person name="Yoshinaga Y."/>
            <person name="Zwiers L.-H."/>
            <person name="Turgeon B."/>
            <person name="Goodwin S."/>
            <person name="Spatafora J."/>
            <person name="Crous P."/>
            <person name="Grigoriev I."/>
        </authorList>
    </citation>
    <scope>NUCLEOTIDE SEQUENCE</scope>
    <source>
        <strain evidence="2">CBS 123094</strain>
    </source>
</reference>
<gene>
    <name evidence="2" type="ORF">P154DRAFT_110698</name>
</gene>